<dbReference type="Pfam" id="PF00149">
    <property type="entry name" value="Metallophos"/>
    <property type="match status" value="1"/>
</dbReference>
<gene>
    <name evidence="2" type="ORF">MUY34_14225</name>
</gene>
<dbReference type="PANTHER" id="PTHR43143:SF1">
    <property type="entry name" value="SERINE_THREONINE-PROTEIN PHOSPHATASE CPPED1"/>
    <property type="match status" value="1"/>
</dbReference>
<dbReference type="SUPFAM" id="SSF56300">
    <property type="entry name" value="Metallo-dependent phosphatases"/>
    <property type="match status" value="1"/>
</dbReference>
<reference evidence="2" key="1">
    <citation type="submission" date="2022-04" db="EMBL/GenBank/DDBJ databases">
        <authorList>
            <person name="Ren T."/>
        </authorList>
    </citation>
    <scope>NUCLEOTIDE SEQUENCE</scope>
    <source>
        <strain evidence="2">F63249</strain>
    </source>
</reference>
<dbReference type="PANTHER" id="PTHR43143">
    <property type="entry name" value="METALLOPHOSPHOESTERASE, CALCINEURIN SUPERFAMILY"/>
    <property type="match status" value="1"/>
</dbReference>
<evidence type="ECO:0000259" key="1">
    <source>
        <dbReference type="Pfam" id="PF00149"/>
    </source>
</evidence>
<protein>
    <submittedName>
        <fullName evidence="2">Metallophosphoesterase</fullName>
    </submittedName>
</protein>
<dbReference type="InterPro" id="IPR051918">
    <property type="entry name" value="STPP_CPPED1"/>
</dbReference>
<dbReference type="RefSeq" id="WP_248413614.1">
    <property type="nucleotide sequence ID" value="NZ_JALPQF010000015.1"/>
</dbReference>
<comment type="caution">
    <text evidence="2">The sequence shown here is derived from an EMBL/GenBank/DDBJ whole genome shotgun (WGS) entry which is preliminary data.</text>
</comment>
<dbReference type="InterPro" id="IPR004843">
    <property type="entry name" value="Calcineurin-like_PHP"/>
</dbReference>
<dbReference type="PROSITE" id="PS51257">
    <property type="entry name" value="PROKAR_LIPOPROTEIN"/>
    <property type="match status" value="1"/>
</dbReference>
<feature type="domain" description="Calcineurin-like phosphoesterase" evidence="1">
    <location>
        <begin position="52"/>
        <end position="212"/>
    </location>
</feature>
<proteinExistence type="predicted"/>
<dbReference type="Gene3D" id="3.60.21.10">
    <property type="match status" value="1"/>
</dbReference>
<keyword evidence="3" id="KW-1185">Reference proteome</keyword>
<dbReference type="Proteomes" id="UP001203687">
    <property type="component" value="Unassembled WGS sequence"/>
</dbReference>
<dbReference type="EMBL" id="JALPQF010000015">
    <property type="protein sequence ID" value="MCK8481785.1"/>
    <property type="molecule type" value="Genomic_DNA"/>
</dbReference>
<evidence type="ECO:0000313" key="3">
    <source>
        <dbReference type="Proteomes" id="UP001203687"/>
    </source>
</evidence>
<name>A0ABT0HBQ6_9FLAO</name>
<dbReference type="InterPro" id="IPR029052">
    <property type="entry name" value="Metallo-depent_PP-like"/>
</dbReference>
<accession>A0ABT0HBQ6</accession>
<evidence type="ECO:0000313" key="2">
    <source>
        <dbReference type="EMBL" id="MCK8481785.1"/>
    </source>
</evidence>
<sequence length="299" mass="34619">MKFKIIYLACFLFVGCSSSGQKKLKHSFFVAGHTYGNQLKKKETNGNLKGLHPAFKQKFAFLREQPKMKMGFLLGDTVWRPQDWPDAIADIETIGIPVEVVRGNHDGNLKSFKNKFGETYKSFITDNNLYIILDTNLDHWNITGDQMIFLKNTLRNETKNIDNIFILSHHLLWYSKDKIPEPTPNSLHKTEGKTNFWKDIEPLLRAQKVPVYLFAGDVAAFYRKRDKDKITEFYYHEQNNLTFIATGMGGEVRDNLVITDVYDDGSVEFRLIYLNGNNINELGKLEDYSKLKKDKKTND</sequence>
<organism evidence="2 3">
    <name type="scientific">Psychroserpens algicola</name>
    <dbReference type="NCBI Taxonomy" id="1719034"/>
    <lineage>
        <taxon>Bacteria</taxon>
        <taxon>Pseudomonadati</taxon>
        <taxon>Bacteroidota</taxon>
        <taxon>Flavobacteriia</taxon>
        <taxon>Flavobacteriales</taxon>
        <taxon>Flavobacteriaceae</taxon>
        <taxon>Psychroserpens</taxon>
    </lineage>
</organism>